<dbReference type="InterPro" id="IPR000073">
    <property type="entry name" value="AB_hydrolase_1"/>
</dbReference>
<organism evidence="3">
    <name type="scientific">freshwater metagenome</name>
    <dbReference type="NCBI Taxonomy" id="449393"/>
    <lineage>
        <taxon>unclassified sequences</taxon>
        <taxon>metagenomes</taxon>
        <taxon>ecological metagenomes</taxon>
    </lineage>
</organism>
<name>A0A6J6Z2V7_9ZZZZ</name>
<gene>
    <name evidence="2" type="ORF">UFOPK2754_01930</name>
    <name evidence="3" type="ORF">UFOPK3139_00362</name>
    <name evidence="4" type="ORF">UFOPK3543_01307</name>
</gene>
<evidence type="ECO:0000313" key="3">
    <source>
        <dbReference type="EMBL" id="CAB4816062.1"/>
    </source>
</evidence>
<dbReference type="Pfam" id="PF12697">
    <property type="entry name" value="Abhydrolase_6"/>
    <property type="match status" value="1"/>
</dbReference>
<dbReference type="InterPro" id="IPR029058">
    <property type="entry name" value="AB_hydrolase_fold"/>
</dbReference>
<evidence type="ECO:0000259" key="1">
    <source>
        <dbReference type="Pfam" id="PF12697"/>
    </source>
</evidence>
<reference evidence="3" key="1">
    <citation type="submission" date="2020-05" db="EMBL/GenBank/DDBJ databases">
        <authorList>
            <person name="Chiriac C."/>
            <person name="Salcher M."/>
            <person name="Ghai R."/>
            <person name="Kavagutti S V."/>
        </authorList>
    </citation>
    <scope>NUCLEOTIDE SEQUENCE</scope>
</reference>
<dbReference type="EMBL" id="CAFABA010000008">
    <property type="protein sequence ID" value="CAB4816062.1"/>
    <property type="molecule type" value="Genomic_DNA"/>
</dbReference>
<evidence type="ECO:0000313" key="2">
    <source>
        <dbReference type="EMBL" id="CAB4753292.1"/>
    </source>
</evidence>
<accession>A0A6J6Z2V7</accession>
<dbReference type="AlphaFoldDB" id="A0A6J6Z2V7"/>
<evidence type="ECO:0000313" key="4">
    <source>
        <dbReference type="EMBL" id="CAB4908277.1"/>
    </source>
</evidence>
<proteinExistence type="predicted"/>
<sequence length="241" mass="25701">MTPPTLVLVHGAGDSARVWQATQTHLRVASVAVDLLGRGSRPFDLTKVTIDLAAAQAAADVREHTPGSVIVVAHSAGGVIAPRLIALLGPQVKHLVLIAGVTAPEGAIAADIVHPERREQFLEARPKLLARHRGRSYARGTAVETLPSHLDVLSDPEIVRAVESLNLMFQPISWAGVPADLPRTFIRPLGDPLQSRETQARLATAAGADEIIDIDADHTPARSAPLELARVLDELAMRHAE</sequence>
<dbReference type="InterPro" id="IPR052897">
    <property type="entry name" value="Sec-Metab_Biosynth_Hydrolase"/>
</dbReference>
<dbReference type="Gene3D" id="3.40.50.1820">
    <property type="entry name" value="alpha/beta hydrolase"/>
    <property type="match status" value="1"/>
</dbReference>
<feature type="domain" description="AB hydrolase-1" evidence="1">
    <location>
        <begin position="6"/>
        <end position="230"/>
    </location>
</feature>
<dbReference type="PANTHER" id="PTHR37017">
    <property type="entry name" value="AB HYDROLASE-1 DOMAIN-CONTAINING PROTEIN-RELATED"/>
    <property type="match status" value="1"/>
</dbReference>
<dbReference type="EMBL" id="CAFBMH010000040">
    <property type="protein sequence ID" value="CAB4908277.1"/>
    <property type="molecule type" value="Genomic_DNA"/>
</dbReference>
<dbReference type="PANTHER" id="PTHR37017:SF11">
    <property type="entry name" value="ESTERASE_LIPASE_THIOESTERASE DOMAIN-CONTAINING PROTEIN"/>
    <property type="match status" value="1"/>
</dbReference>
<protein>
    <submittedName>
        <fullName evidence="3">Unannotated protein</fullName>
    </submittedName>
</protein>
<dbReference type="EMBL" id="CAEZYR010000072">
    <property type="protein sequence ID" value="CAB4753292.1"/>
    <property type="molecule type" value="Genomic_DNA"/>
</dbReference>
<dbReference type="SUPFAM" id="SSF53474">
    <property type="entry name" value="alpha/beta-Hydrolases"/>
    <property type="match status" value="1"/>
</dbReference>